<dbReference type="KEGG" id="mmas:MYMAC_001410"/>
<sequence>MTPTGTVSAPASRMRHAIWAVPLIPLVLGGMGWWWMDSEAGAEPPGEDAVMEASSPSAMSAPRKPGGAMDAPPAGPPPGVAAPAPAHGPEEAERDARRELWERRLARAKETLAAYMKATRYPPESRPASEHPDQMELAEPERTHPLNMDGSDIQLRLKQDRVFVVGDEVVHFFVGCEDARRVPRPCQVVSALAHEAEHMPGAGGVPAVPLVFTDDGASGDALAGDGTFTGRFQPSKQGFPIYSGTLRVDVQVRSGSAEGAASFDIMYTPSPPALFTGGVREVLSPEGSLQLYLGIQVQKAGRYVVAGRVDDESGMPFAHVSFNEELKRGEQEVKLTIAGNLVLDEVPTFPLKLRDVEGFLLKERGDPDRELMTSLRGYVHTTKDYPFESFSPAEWQGEERQRYLDEMNREIIEIQRYIEQDEPPPP</sequence>
<dbReference type="RefSeq" id="WP_095957519.1">
    <property type="nucleotide sequence ID" value="NZ_CP022203.1"/>
</dbReference>
<dbReference type="EMBL" id="CP022203">
    <property type="protein sequence ID" value="ATB45825.1"/>
    <property type="molecule type" value="Genomic_DNA"/>
</dbReference>
<accession>A0A250JPP2</accession>
<evidence type="ECO:0000313" key="4">
    <source>
        <dbReference type="Proteomes" id="UP000217343"/>
    </source>
</evidence>
<dbReference type="Proteomes" id="UP000217343">
    <property type="component" value="Chromosome"/>
</dbReference>
<gene>
    <name evidence="3" type="ORF">MYMAC_001410</name>
</gene>
<reference evidence="3 4" key="1">
    <citation type="submission" date="2017-06" db="EMBL/GenBank/DDBJ databases">
        <title>Sequencing and comparative analysis of myxobacterial genomes.</title>
        <authorList>
            <person name="Rupp O."/>
            <person name="Goesmann A."/>
            <person name="Sogaard-Andersen L."/>
        </authorList>
    </citation>
    <scope>NUCLEOTIDE SEQUENCE [LARGE SCALE GENOMIC DNA]</scope>
    <source>
        <strain evidence="3 4">DSM 14697</strain>
    </source>
</reference>
<keyword evidence="2" id="KW-0472">Membrane</keyword>
<dbReference type="AlphaFoldDB" id="A0A250JPP2"/>
<dbReference type="OrthoDB" id="9149079at2"/>
<keyword evidence="2" id="KW-0812">Transmembrane</keyword>
<name>A0A250JPP2_9BACT</name>
<organism evidence="3 4">
    <name type="scientific">Corallococcus macrosporus DSM 14697</name>
    <dbReference type="NCBI Taxonomy" id="1189310"/>
    <lineage>
        <taxon>Bacteria</taxon>
        <taxon>Pseudomonadati</taxon>
        <taxon>Myxococcota</taxon>
        <taxon>Myxococcia</taxon>
        <taxon>Myxococcales</taxon>
        <taxon>Cystobacterineae</taxon>
        <taxon>Myxococcaceae</taxon>
        <taxon>Corallococcus</taxon>
    </lineage>
</organism>
<protein>
    <submittedName>
        <fullName evidence="3">Uncharacterized protein</fullName>
    </submittedName>
</protein>
<feature type="compositionally biased region" description="Low complexity" evidence="1">
    <location>
        <begin position="51"/>
        <end position="72"/>
    </location>
</feature>
<evidence type="ECO:0000313" key="3">
    <source>
        <dbReference type="EMBL" id="ATB45825.1"/>
    </source>
</evidence>
<feature type="region of interest" description="Disordered" evidence="1">
    <location>
        <begin position="42"/>
        <end position="96"/>
    </location>
</feature>
<keyword evidence="4" id="KW-1185">Reference proteome</keyword>
<proteinExistence type="predicted"/>
<dbReference type="NCBIfam" id="NF041940">
    <property type="entry name" value="choice_anch_X"/>
    <property type="match status" value="1"/>
</dbReference>
<feature type="transmembrane region" description="Helical" evidence="2">
    <location>
        <begin position="17"/>
        <end position="36"/>
    </location>
</feature>
<evidence type="ECO:0000256" key="1">
    <source>
        <dbReference type="SAM" id="MobiDB-lite"/>
    </source>
</evidence>
<evidence type="ECO:0000256" key="2">
    <source>
        <dbReference type="SAM" id="Phobius"/>
    </source>
</evidence>
<keyword evidence="2" id="KW-1133">Transmembrane helix</keyword>